<dbReference type="SUPFAM" id="SSF51569">
    <property type="entry name" value="Aldolase"/>
    <property type="match status" value="1"/>
</dbReference>
<dbReference type="PANTHER" id="PTHR43699">
    <property type="entry name" value="3-DEHYDROQUINATE DEHYDRATASE"/>
    <property type="match status" value="1"/>
</dbReference>
<dbReference type="EMBL" id="JBGUAW010000008">
    <property type="protein sequence ID" value="MFA9461718.1"/>
    <property type="molecule type" value="Genomic_DNA"/>
</dbReference>
<sequence>MPRPNLIAALAYPNTDALPADGAARVGPADLVEVRLDAVEGGNEVAVSLCRTIAGWDRPLLLTPRSPGEGGMREWGMGERQAMLLDVWAAVTPVGVDVELRDSPKLLEWTLAHRPHGTEVIASYHNFDQFPGVGWLEVLALEAQAQGADRFKAAVRVDGPAEMADLACWTRERSKHFSLITMAVGEQGSLSRVMNGIFGSWACYAHIEEATAPGQLPVQELGPLLERFYVS</sequence>
<dbReference type="CDD" id="cd00502">
    <property type="entry name" value="DHQase_I"/>
    <property type="match status" value="1"/>
</dbReference>
<evidence type="ECO:0000313" key="5">
    <source>
        <dbReference type="EMBL" id="MFA9461718.1"/>
    </source>
</evidence>
<protein>
    <recommendedName>
        <fullName evidence="2">3-dehydroquinate dehydratase</fullName>
        <ecNumber evidence="2">4.2.1.10</ecNumber>
    </recommendedName>
</protein>
<name>A0ABV4TWV0_9GAMM</name>
<evidence type="ECO:0000256" key="1">
    <source>
        <dbReference type="ARBA" id="ARBA00001864"/>
    </source>
</evidence>
<accession>A0ABV4TWV0</accession>
<dbReference type="RefSeq" id="WP_373656499.1">
    <property type="nucleotide sequence ID" value="NZ_JBGUAW010000008.1"/>
</dbReference>
<dbReference type="PANTHER" id="PTHR43699:SF1">
    <property type="entry name" value="3-DEHYDROQUINATE DEHYDRATASE"/>
    <property type="match status" value="1"/>
</dbReference>
<evidence type="ECO:0000256" key="2">
    <source>
        <dbReference type="ARBA" id="ARBA00012060"/>
    </source>
</evidence>
<proteinExistence type="predicted"/>
<dbReference type="InterPro" id="IPR013785">
    <property type="entry name" value="Aldolase_TIM"/>
</dbReference>
<evidence type="ECO:0000256" key="3">
    <source>
        <dbReference type="ARBA" id="ARBA00023239"/>
    </source>
</evidence>
<gene>
    <name evidence="5" type="ORF">ACERLL_12895</name>
</gene>
<organism evidence="5 6">
    <name type="scientific">Thiohalorhabdus methylotrophus</name>
    <dbReference type="NCBI Taxonomy" id="3242694"/>
    <lineage>
        <taxon>Bacteria</taxon>
        <taxon>Pseudomonadati</taxon>
        <taxon>Pseudomonadota</taxon>
        <taxon>Gammaproteobacteria</taxon>
        <taxon>Thiohalorhabdales</taxon>
        <taxon>Thiohalorhabdaceae</taxon>
        <taxon>Thiohalorhabdus</taxon>
    </lineage>
</organism>
<dbReference type="InterPro" id="IPR018508">
    <property type="entry name" value="3-dehydroquinate_DH_AS"/>
</dbReference>
<dbReference type="EC" id="4.2.1.10" evidence="2"/>
<keyword evidence="4" id="KW-0704">Schiff base</keyword>
<keyword evidence="6" id="KW-1185">Reference proteome</keyword>
<reference evidence="5 6" key="1">
    <citation type="submission" date="2024-08" db="EMBL/GenBank/DDBJ databases">
        <title>Whole-genome sequencing of halo(alkali)philic microorganisms from hypersaline lakes.</title>
        <authorList>
            <person name="Sorokin D.Y."/>
            <person name="Merkel A.Y."/>
            <person name="Messina E."/>
            <person name="Yakimov M."/>
        </authorList>
    </citation>
    <scope>NUCLEOTIDE SEQUENCE [LARGE SCALE GENOMIC DNA]</scope>
    <source>
        <strain evidence="5 6">Cl-TMA</strain>
    </source>
</reference>
<comment type="caution">
    <text evidence="5">The sequence shown here is derived from an EMBL/GenBank/DDBJ whole genome shotgun (WGS) entry which is preliminary data.</text>
</comment>
<dbReference type="InterPro" id="IPR001381">
    <property type="entry name" value="DHquinase_I"/>
</dbReference>
<evidence type="ECO:0000256" key="4">
    <source>
        <dbReference type="ARBA" id="ARBA00023270"/>
    </source>
</evidence>
<evidence type="ECO:0000313" key="6">
    <source>
        <dbReference type="Proteomes" id="UP001575181"/>
    </source>
</evidence>
<dbReference type="Proteomes" id="UP001575181">
    <property type="component" value="Unassembled WGS sequence"/>
</dbReference>
<dbReference type="Pfam" id="PF01487">
    <property type="entry name" value="DHquinase_I"/>
    <property type="match status" value="1"/>
</dbReference>
<comment type="catalytic activity">
    <reaction evidence="1">
        <text>3-dehydroquinate = 3-dehydroshikimate + H2O</text>
        <dbReference type="Rhea" id="RHEA:21096"/>
        <dbReference type="ChEBI" id="CHEBI:15377"/>
        <dbReference type="ChEBI" id="CHEBI:16630"/>
        <dbReference type="ChEBI" id="CHEBI:32364"/>
        <dbReference type="EC" id="4.2.1.10"/>
    </reaction>
</comment>
<dbReference type="PROSITE" id="PS01028">
    <property type="entry name" value="DEHYDROQUINASE_I"/>
    <property type="match status" value="1"/>
</dbReference>
<dbReference type="Gene3D" id="3.20.20.70">
    <property type="entry name" value="Aldolase class I"/>
    <property type="match status" value="1"/>
</dbReference>
<dbReference type="InterPro" id="IPR050146">
    <property type="entry name" value="Type-I_3-dehydroquinase"/>
</dbReference>
<keyword evidence="3" id="KW-0456">Lyase</keyword>